<dbReference type="KEGG" id="lpk:LACPI_0372"/>
<evidence type="ECO:0000256" key="1">
    <source>
        <dbReference type="SAM" id="MobiDB-lite"/>
    </source>
</evidence>
<dbReference type="EMBL" id="LN774769">
    <property type="protein sequence ID" value="CEN27572.1"/>
    <property type="molecule type" value="Genomic_DNA"/>
</dbReference>
<feature type="region of interest" description="Disordered" evidence="1">
    <location>
        <begin position="34"/>
        <end position="100"/>
    </location>
</feature>
<evidence type="ECO:0000313" key="4">
    <source>
        <dbReference type="Proteomes" id="UP000033166"/>
    </source>
</evidence>
<sequence length="599" mass="65598">MRLNKLFALFSLTLLSIGTPIMRATQAVAMNQNTPPISAASDSGIKKTKKQEAGPEAASEQKTAQQKKETATTDKQTDETTPSSVKQKQTPEGKTAPLKDATLTWREASWTFNADSGTLRIGPGQLGEAANSPWNRKDDKAISNDKIKKIIFTGENKAPKDSTDLFAELKSLTEIVGLEKLDTSNVKAMENMFKSCLALTSLDLSNFNTRSVTNMENTFFVVPLSSLTLGENFRFFGGSSCALSIPYTLPDGATFTRKWKRQGDNTNATYLSKYLVNNYEYGTGELKAGTYITEVYAGESTLETTFSFSTDSGKTAATEAMIGDQLQGKLTVKHTAASQVDSTAITTRLSTSNLLTDAWVLLPTVTITTFNNKEIQIATEEQTIRNNEISLPRLPFGSYFEITFKGTAWEKTYTSPSGNYHYSLFYQNESGEQTVEKSDNFIINSGTFGFKPIPNIAFKDSPLSIATNQIIDRKDDNYTITVEDYRGVRLPDGSTNKPDRVDWEITATASPFKDTTGKEIRLSTVAISFTKAAGQTTELSSIATLIAAHDVSGETAKDNHLTKLSWGKSDGFKAIVHNKSGLEATTYTADVEFNLRTAP</sequence>
<feature type="signal peptide" evidence="2">
    <location>
        <begin position="1"/>
        <end position="23"/>
    </location>
</feature>
<dbReference type="STRING" id="1364.LP2241_10361"/>
<keyword evidence="2" id="KW-0732">Signal</keyword>
<accession>A0A0D6DUH3</accession>
<gene>
    <name evidence="3" type="ORF">LACPI_0372</name>
</gene>
<dbReference type="InterPro" id="IPR011889">
    <property type="entry name" value="Liste_lipo_26"/>
</dbReference>
<proteinExistence type="predicted"/>
<feature type="compositionally biased region" description="Polar residues" evidence="1">
    <location>
        <begin position="82"/>
        <end position="92"/>
    </location>
</feature>
<dbReference type="InterPro" id="IPR032675">
    <property type="entry name" value="LRR_dom_sf"/>
</dbReference>
<evidence type="ECO:0000256" key="2">
    <source>
        <dbReference type="SAM" id="SignalP"/>
    </source>
</evidence>
<feature type="compositionally biased region" description="Basic and acidic residues" evidence="1">
    <location>
        <begin position="66"/>
        <end position="78"/>
    </location>
</feature>
<dbReference type="HOGENOM" id="CLU_391192_0_0_9"/>
<name>A0A0D6DUH3_9LACT</name>
<dbReference type="NCBIfam" id="TIGR02167">
    <property type="entry name" value="Liste_lipo_26"/>
    <property type="match status" value="1"/>
</dbReference>
<dbReference type="Pfam" id="PF03382">
    <property type="entry name" value="DUF285"/>
    <property type="match status" value="1"/>
</dbReference>
<evidence type="ECO:0000313" key="3">
    <source>
        <dbReference type="EMBL" id="CEN27572.1"/>
    </source>
</evidence>
<protein>
    <submittedName>
        <fullName evidence="3">Cell surface protein, DUF208-containing</fullName>
    </submittedName>
</protein>
<reference evidence="4" key="1">
    <citation type="submission" date="2015-01" db="EMBL/GenBank/DDBJ databases">
        <authorList>
            <person name="Andreevskaya M."/>
        </authorList>
    </citation>
    <scope>NUCLEOTIDE SEQUENCE [LARGE SCALE GENOMIC DNA]</scope>
    <source>
        <strain evidence="4">MKFS47</strain>
    </source>
</reference>
<dbReference type="RefSeq" id="WP_047914832.1">
    <property type="nucleotide sequence ID" value="NZ_LN774769.1"/>
</dbReference>
<dbReference type="Proteomes" id="UP000033166">
    <property type="component" value="Chromosome I"/>
</dbReference>
<dbReference type="AlphaFoldDB" id="A0A0D6DUH3"/>
<organism evidence="3 4">
    <name type="scientific">Pseudolactococcus piscium MKFS47</name>
    <dbReference type="NCBI Taxonomy" id="297352"/>
    <lineage>
        <taxon>Bacteria</taxon>
        <taxon>Bacillati</taxon>
        <taxon>Bacillota</taxon>
        <taxon>Bacilli</taxon>
        <taxon>Lactobacillales</taxon>
        <taxon>Streptococcaceae</taxon>
        <taxon>Pseudolactococcus</taxon>
    </lineage>
</organism>
<dbReference type="InterPro" id="IPR005046">
    <property type="entry name" value="DUF285"/>
</dbReference>
<dbReference type="Gene3D" id="3.80.10.10">
    <property type="entry name" value="Ribonuclease Inhibitor"/>
    <property type="match status" value="1"/>
</dbReference>
<feature type="chain" id="PRO_5002302797" evidence="2">
    <location>
        <begin position="24"/>
        <end position="599"/>
    </location>
</feature>